<sequence length="241" mass="27081">MSLCDSFFIYCEEFRQLAKLTGYENASLRKKLEDTLPADLKKQFGVFESMGMGFKAPEEWEDEKKKEEPKKKDAPAKAPTTTSATKPKEDPAMKPIPSDAPKGLKWVKNRFGKVNLWEGKCKWDAAKVRPKADKPKGAQQSNSGNPPAYQQQGKGRFVKVTTMETWIPATEDETVDNFSVQSSTCIEEVEDQRPEISTPEKSNAPIGKPPNWGTTYILWQLIAQTEPKRPASSPGFPLQHM</sequence>
<organism evidence="2 3">
    <name type="scientific">Wolfiporia cocos (strain MD-104)</name>
    <name type="common">Brown rot fungus</name>
    <dbReference type="NCBI Taxonomy" id="742152"/>
    <lineage>
        <taxon>Eukaryota</taxon>
        <taxon>Fungi</taxon>
        <taxon>Dikarya</taxon>
        <taxon>Basidiomycota</taxon>
        <taxon>Agaricomycotina</taxon>
        <taxon>Agaricomycetes</taxon>
        <taxon>Polyporales</taxon>
        <taxon>Phaeolaceae</taxon>
        <taxon>Wolfiporia</taxon>
    </lineage>
</organism>
<feature type="compositionally biased region" description="Polar residues" evidence="1">
    <location>
        <begin position="138"/>
        <end position="153"/>
    </location>
</feature>
<evidence type="ECO:0000313" key="3">
    <source>
        <dbReference type="Proteomes" id="UP000218811"/>
    </source>
</evidence>
<evidence type="ECO:0000256" key="1">
    <source>
        <dbReference type="SAM" id="MobiDB-lite"/>
    </source>
</evidence>
<protein>
    <submittedName>
        <fullName evidence="2">Uncharacterized protein</fullName>
    </submittedName>
</protein>
<feature type="region of interest" description="Disordered" evidence="1">
    <location>
        <begin position="127"/>
        <end position="154"/>
    </location>
</feature>
<dbReference type="EMBL" id="KB467887">
    <property type="protein sequence ID" value="PCH36741.1"/>
    <property type="molecule type" value="Genomic_DNA"/>
</dbReference>
<name>A0A2H3J442_WOLCO</name>
<evidence type="ECO:0000313" key="2">
    <source>
        <dbReference type="EMBL" id="PCH36741.1"/>
    </source>
</evidence>
<feature type="region of interest" description="Disordered" evidence="1">
    <location>
        <begin position="55"/>
        <end position="101"/>
    </location>
</feature>
<accession>A0A2H3J442</accession>
<proteinExistence type="predicted"/>
<dbReference type="Proteomes" id="UP000218811">
    <property type="component" value="Unassembled WGS sequence"/>
</dbReference>
<feature type="compositionally biased region" description="Basic and acidic residues" evidence="1">
    <location>
        <begin position="56"/>
        <end position="75"/>
    </location>
</feature>
<feature type="region of interest" description="Disordered" evidence="1">
    <location>
        <begin position="187"/>
        <end position="209"/>
    </location>
</feature>
<feature type="compositionally biased region" description="Basic and acidic residues" evidence="1">
    <location>
        <begin position="127"/>
        <end position="136"/>
    </location>
</feature>
<gene>
    <name evidence="2" type="ORF">WOLCODRAFT_157446</name>
</gene>
<dbReference type="AlphaFoldDB" id="A0A2H3J442"/>
<feature type="compositionally biased region" description="Low complexity" evidence="1">
    <location>
        <begin position="76"/>
        <end position="85"/>
    </location>
</feature>
<keyword evidence="3" id="KW-1185">Reference proteome</keyword>
<reference evidence="2 3" key="1">
    <citation type="journal article" date="2012" name="Science">
        <title>The Paleozoic origin of enzymatic lignin decomposition reconstructed from 31 fungal genomes.</title>
        <authorList>
            <person name="Floudas D."/>
            <person name="Binder M."/>
            <person name="Riley R."/>
            <person name="Barry K."/>
            <person name="Blanchette R.A."/>
            <person name="Henrissat B."/>
            <person name="Martinez A.T."/>
            <person name="Otillar R."/>
            <person name="Spatafora J.W."/>
            <person name="Yadav J.S."/>
            <person name="Aerts A."/>
            <person name="Benoit I."/>
            <person name="Boyd A."/>
            <person name="Carlson A."/>
            <person name="Copeland A."/>
            <person name="Coutinho P.M."/>
            <person name="de Vries R.P."/>
            <person name="Ferreira P."/>
            <person name="Findley K."/>
            <person name="Foster B."/>
            <person name="Gaskell J."/>
            <person name="Glotzer D."/>
            <person name="Gorecki P."/>
            <person name="Heitman J."/>
            <person name="Hesse C."/>
            <person name="Hori C."/>
            <person name="Igarashi K."/>
            <person name="Jurgens J.A."/>
            <person name="Kallen N."/>
            <person name="Kersten P."/>
            <person name="Kohler A."/>
            <person name="Kuees U."/>
            <person name="Kumar T.K.A."/>
            <person name="Kuo A."/>
            <person name="LaButti K."/>
            <person name="Larrondo L.F."/>
            <person name="Lindquist E."/>
            <person name="Ling A."/>
            <person name="Lombard V."/>
            <person name="Lucas S."/>
            <person name="Lundell T."/>
            <person name="Martin R."/>
            <person name="McLaughlin D.J."/>
            <person name="Morgenstern I."/>
            <person name="Morin E."/>
            <person name="Murat C."/>
            <person name="Nagy L.G."/>
            <person name="Nolan M."/>
            <person name="Ohm R.A."/>
            <person name="Patyshakuliyeva A."/>
            <person name="Rokas A."/>
            <person name="Ruiz-Duenas F.J."/>
            <person name="Sabat G."/>
            <person name="Salamov A."/>
            <person name="Samejima M."/>
            <person name="Schmutz J."/>
            <person name="Slot J.C."/>
            <person name="St John F."/>
            <person name="Stenlid J."/>
            <person name="Sun H."/>
            <person name="Sun S."/>
            <person name="Syed K."/>
            <person name="Tsang A."/>
            <person name="Wiebenga A."/>
            <person name="Young D."/>
            <person name="Pisabarro A."/>
            <person name="Eastwood D.C."/>
            <person name="Martin F."/>
            <person name="Cullen D."/>
            <person name="Grigoriev I.V."/>
            <person name="Hibbett D.S."/>
        </authorList>
    </citation>
    <scope>NUCLEOTIDE SEQUENCE [LARGE SCALE GENOMIC DNA]</scope>
    <source>
        <strain evidence="2 3">MD-104</strain>
    </source>
</reference>